<feature type="non-terminal residue" evidence="3">
    <location>
        <position position="210"/>
    </location>
</feature>
<evidence type="ECO:0000313" key="3">
    <source>
        <dbReference type="EMBL" id="CAA6825417.1"/>
    </source>
</evidence>
<dbReference type="Pfam" id="PF19040">
    <property type="entry name" value="SGNH"/>
    <property type="match status" value="1"/>
</dbReference>
<accession>A0A6S6U578</accession>
<protein>
    <recommendedName>
        <fullName evidence="2">SGNH domain-containing protein</fullName>
    </recommendedName>
</protein>
<evidence type="ECO:0000256" key="1">
    <source>
        <dbReference type="SAM" id="SignalP"/>
    </source>
</evidence>
<feature type="signal peptide" evidence="1">
    <location>
        <begin position="1"/>
        <end position="30"/>
    </location>
</feature>
<organism evidence="3">
    <name type="scientific">uncultured Thiotrichaceae bacterium</name>
    <dbReference type="NCBI Taxonomy" id="298394"/>
    <lineage>
        <taxon>Bacteria</taxon>
        <taxon>Pseudomonadati</taxon>
        <taxon>Pseudomonadota</taxon>
        <taxon>Gammaproteobacteria</taxon>
        <taxon>Thiotrichales</taxon>
        <taxon>Thiotrichaceae</taxon>
        <taxon>environmental samples</taxon>
    </lineage>
</organism>
<sequence>MTTLKQFASLTLITLLLGAASFLASATASADFRSDMLKAADPKASGEYVRARFLKQMKKPFNASDSRPKAILIGDSHAQDFYNAILESRSMSGYQISTRYIPTVCQMYLGAENITGLRDSRHASICAKSDTLEQAKAQISEADVVILTSNWKEWSAKRLPESIKNLALRPDQKLVVIGRKSYGKPNIRKYARMPENELRALRNQVDILQL</sequence>
<name>A0A6S6U578_9GAMM</name>
<feature type="domain" description="SGNH" evidence="2">
    <location>
        <begin position="60"/>
        <end position="154"/>
    </location>
</feature>
<proteinExistence type="predicted"/>
<reference evidence="3" key="1">
    <citation type="submission" date="2020-01" db="EMBL/GenBank/DDBJ databases">
        <authorList>
            <person name="Meier V. D."/>
            <person name="Meier V D."/>
        </authorList>
    </citation>
    <scope>NUCLEOTIDE SEQUENCE</scope>
    <source>
        <strain evidence="3">HLG_WM_MAG_08</strain>
    </source>
</reference>
<evidence type="ECO:0000259" key="2">
    <source>
        <dbReference type="Pfam" id="PF19040"/>
    </source>
</evidence>
<dbReference type="EMBL" id="CACVAV010000399">
    <property type="protein sequence ID" value="CAA6825417.1"/>
    <property type="molecule type" value="Genomic_DNA"/>
</dbReference>
<feature type="chain" id="PRO_5028161894" description="SGNH domain-containing protein" evidence="1">
    <location>
        <begin position="31"/>
        <end position="210"/>
    </location>
</feature>
<dbReference type="InterPro" id="IPR043968">
    <property type="entry name" value="SGNH"/>
</dbReference>
<gene>
    <name evidence="3" type="ORF">HELGO_WM61430</name>
</gene>
<keyword evidence="1" id="KW-0732">Signal</keyword>
<dbReference type="AlphaFoldDB" id="A0A6S6U578"/>